<keyword evidence="1" id="KW-1133">Transmembrane helix</keyword>
<name>A0A1V4SHW5_RUMHU</name>
<sequence>MLLQDRIDFRDTSCVLLTSAKFRFRPVVLNKLIKRLEDYFHLPRWNKDSYYAREFLEYKNIVFNKEFKIDSELKVKLGRFNFDLTYNSKKKKYSVDVFAFIYPVIDVVNLFYCIPLEDMTVDEHIYFRKAIQFDKFKKGSLKLHNTGFLKTANEFDYTDFGSITREIYRIFVELSGYRRYRVLHTLACLGKKLALDLQERFCKTGTGTEKDGAEKNSAEKNESKGHRSLQKLYIEHLFEKINIEKLLLLEIRDIPDFGGNCAQDKDFKEYYAKKLYGLLVCDEGYDFVPEGTVGNAIDESFGSRDFFRVYASNIGVVMFNLINCECRIKYNDFQREIGERFQDNSSGILTRNPEIAGLEHGALLAMEESINLLTIINSNMRKSYLSHNKKISKIIDNRRKLIEIINLISSININEITNLKNLMLKKIGILAFVSKVRERLDIAENDTLVIYQRRNNFLVMIITVLGVFFAAMSISEIKSGIVEFLKNLLMGS</sequence>
<dbReference type="RefSeq" id="WP_080065089.1">
    <property type="nucleotide sequence ID" value="NZ_MZGX01000017.1"/>
</dbReference>
<dbReference type="OrthoDB" id="2078426at2"/>
<keyword evidence="3" id="KW-1185">Reference proteome</keyword>
<dbReference type="STRING" id="48256.CLHUN_26350"/>
<protein>
    <submittedName>
        <fullName evidence="2">Uncharacterized protein</fullName>
    </submittedName>
</protein>
<proteinExistence type="predicted"/>
<evidence type="ECO:0000313" key="2">
    <source>
        <dbReference type="EMBL" id="OPX43488.1"/>
    </source>
</evidence>
<organism evidence="2 3">
    <name type="scientific">Ruminiclostridium hungatei</name>
    <name type="common">Clostridium hungatei</name>
    <dbReference type="NCBI Taxonomy" id="48256"/>
    <lineage>
        <taxon>Bacteria</taxon>
        <taxon>Bacillati</taxon>
        <taxon>Bacillota</taxon>
        <taxon>Clostridia</taxon>
        <taxon>Eubacteriales</taxon>
        <taxon>Oscillospiraceae</taxon>
        <taxon>Ruminiclostridium</taxon>
    </lineage>
</organism>
<keyword evidence="1" id="KW-0812">Transmembrane</keyword>
<evidence type="ECO:0000256" key="1">
    <source>
        <dbReference type="SAM" id="Phobius"/>
    </source>
</evidence>
<dbReference type="EMBL" id="MZGX01000017">
    <property type="protein sequence ID" value="OPX43488.1"/>
    <property type="molecule type" value="Genomic_DNA"/>
</dbReference>
<evidence type="ECO:0000313" key="3">
    <source>
        <dbReference type="Proteomes" id="UP000191554"/>
    </source>
</evidence>
<comment type="caution">
    <text evidence="2">The sequence shown here is derived from an EMBL/GenBank/DDBJ whole genome shotgun (WGS) entry which is preliminary data.</text>
</comment>
<dbReference type="Proteomes" id="UP000191554">
    <property type="component" value="Unassembled WGS sequence"/>
</dbReference>
<gene>
    <name evidence="2" type="ORF">CLHUN_26350</name>
</gene>
<dbReference type="AlphaFoldDB" id="A0A1V4SHW5"/>
<keyword evidence="1" id="KW-0472">Membrane</keyword>
<reference evidence="2 3" key="1">
    <citation type="submission" date="2017-03" db="EMBL/GenBank/DDBJ databases">
        <title>Genome sequence of Clostridium hungatei DSM 14427.</title>
        <authorList>
            <person name="Poehlein A."/>
            <person name="Daniel R."/>
        </authorList>
    </citation>
    <scope>NUCLEOTIDE SEQUENCE [LARGE SCALE GENOMIC DNA]</scope>
    <source>
        <strain evidence="2 3">DSM 14427</strain>
    </source>
</reference>
<accession>A0A1V4SHW5</accession>
<feature type="transmembrane region" description="Helical" evidence="1">
    <location>
        <begin position="457"/>
        <end position="477"/>
    </location>
</feature>